<protein>
    <recommendedName>
        <fullName evidence="4">Parathyroid hormone</fullName>
    </recommendedName>
</protein>
<reference evidence="10" key="1">
    <citation type="submission" date="2025-08" db="UniProtKB">
        <authorList>
            <consortium name="Ensembl"/>
        </authorList>
    </citation>
    <scope>IDENTIFICATION</scope>
</reference>
<dbReference type="InterPro" id="IPR003625">
    <property type="entry name" value="PTH"/>
</dbReference>
<dbReference type="SMART" id="SM00087">
    <property type="entry name" value="PTH"/>
    <property type="match status" value="1"/>
</dbReference>
<dbReference type="Pfam" id="PF01279">
    <property type="entry name" value="Parathyroid"/>
    <property type="match status" value="1"/>
</dbReference>
<keyword evidence="8" id="KW-0732">Signal</keyword>
<dbReference type="Ensembl" id="ENSNMLT00000017288.1">
    <property type="protein sequence ID" value="ENSNMLP00000015391.1"/>
    <property type="gene ID" value="ENSNMLG00000010206.1"/>
</dbReference>
<accession>A0A8C6T4D6</accession>
<comment type="subunit">
    <text evidence="3">Interacts with PTH1R (via N-terminal extracellular domain).</text>
</comment>
<keyword evidence="6" id="KW-0165">Cleavage on pair of basic residues</keyword>
<evidence type="ECO:0000256" key="4">
    <source>
        <dbReference type="ARBA" id="ARBA00022135"/>
    </source>
</evidence>
<evidence type="ECO:0000256" key="5">
    <source>
        <dbReference type="ARBA" id="ARBA00022525"/>
    </source>
</evidence>
<evidence type="ECO:0000313" key="11">
    <source>
        <dbReference type="Proteomes" id="UP000694523"/>
    </source>
</evidence>
<evidence type="ECO:0000256" key="6">
    <source>
        <dbReference type="ARBA" id="ARBA00022685"/>
    </source>
</evidence>
<evidence type="ECO:0000256" key="1">
    <source>
        <dbReference type="ARBA" id="ARBA00004613"/>
    </source>
</evidence>
<dbReference type="GO" id="GO:0006874">
    <property type="term" value="P:intracellular calcium ion homeostasis"/>
    <property type="evidence" value="ECO:0007669"/>
    <property type="project" value="InterPro"/>
</dbReference>
<dbReference type="GO" id="GO:0005179">
    <property type="term" value="F:hormone activity"/>
    <property type="evidence" value="ECO:0007669"/>
    <property type="project" value="UniProtKB-KW"/>
</dbReference>
<dbReference type="GO" id="GO:0005576">
    <property type="term" value="C:extracellular region"/>
    <property type="evidence" value="ECO:0007669"/>
    <property type="project" value="UniProtKB-SubCell"/>
</dbReference>
<sequence length="98" mass="11505">NSLVKCLSVLYHFLKCVRVCFCSKRTVSEVQLMHNRGEHKLQKERRDWLQMKLRGIHPGQSWSRVDPVRRMKKINIIDLSYKLAAVSQASTSWLAFAF</sequence>
<dbReference type="PROSITE" id="PS00335">
    <property type="entry name" value="PARATHYROID"/>
    <property type="match status" value="1"/>
</dbReference>
<evidence type="ECO:0000256" key="3">
    <source>
        <dbReference type="ARBA" id="ARBA00011605"/>
    </source>
</evidence>
<evidence type="ECO:0000256" key="8">
    <source>
        <dbReference type="ARBA" id="ARBA00022729"/>
    </source>
</evidence>
<proteinExistence type="inferred from homology"/>
<keyword evidence="7" id="KW-0372">Hormone</keyword>
<reference evidence="10" key="2">
    <citation type="submission" date="2025-09" db="UniProtKB">
        <authorList>
            <consortium name="Ensembl"/>
        </authorList>
    </citation>
    <scope>IDENTIFICATION</scope>
</reference>
<evidence type="ECO:0000256" key="9">
    <source>
        <dbReference type="ARBA" id="ARBA00093407"/>
    </source>
</evidence>
<dbReference type="PANTHER" id="PTHR10541">
    <property type="entry name" value="PARATHYROID HORMONE"/>
    <property type="match status" value="1"/>
</dbReference>
<dbReference type="PANTHER" id="PTHR10541:SF2">
    <property type="entry name" value="PARATHYROID HORMONE"/>
    <property type="match status" value="1"/>
</dbReference>
<comment type="similarity">
    <text evidence="2">Belongs to the parathyroid hormone family.</text>
</comment>
<dbReference type="Proteomes" id="UP000694523">
    <property type="component" value="Unplaced"/>
</dbReference>
<keyword evidence="5" id="KW-0964">Secreted</keyword>
<dbReference type="AlphaFoldDB" id="A0A8C6T4D6"/>
<evidence type="ECO:0000256" key="2">
    <source>
        <dbReference type="ARBA" id="ARBA00006307"/>
    </source>
</evidence>
<evidence type="ECO:0000256" key="7">
    <source>
        <dbReference type="ARBA" id="ARBA00022702"/>
    </source>
</evidence>
<keyword evidence="11" id="KW-1185">Reference proteome</keyword>
<dbReference type="InterPro" id="IPR001415">
    <property type="entry name" value="PTH/PTH-rel"/>
</dbReference>
<organism evidence="10 11">
    <name type="scientific">Neogobius melanostomus</name>
    <name type="common">round goby</name>
    <dbReference type="NCBI Taxonomy" id="47308"/>
    <lineage>
        <taxon>Eukaryota</taxon>
        <taxon>Metazoa</taxon>
        <taxon>Chordata</taxon>
        <taxon>Craniata</taxon>
        <taxon>Vertebrata</taxon>
        <taxon>Euteleostomi</taxon>
        <taxon>Actinopterygii</taxon>
        <taxon>Neopterygii</taxon>
        <taxon>Teleostei</taxon>
        <taxon>Neoteleostei</taxon>
        <taxon>Acanthomorphata</taxon>
        <taxon>Gobiaria</taxon>
        <taxon>Gobiiformes</taxon>
        <taxon>Gobioidei</taxon>
        <taxon>Gobiidae</taxon>
        <taxon>Benthophilinae</taxon>
        <taxon>Neogobiini</taxon>
        <taxon>Neogobius</taxon>
    </lineage>
</organism>
<evidence type="ECO:0000313" key="10">
    <source>
        <dbReference type="Ensembl" id="ENSNMLP00000015391.1"/>
    </source>
</evidence>
<name>A0A8C6T4D6_9GOBI</name>
<comment type="subcellular location">
    <subcellularLocation>
        <location evidence="1">Secreted</location>
    </subcellularLocation>
</comment>
<comment type="function">
    <text evidence="9">Parathyroid hormone elevates calcium level by dissolving the salts in bone and preventing their renal excretion. Acts by binding to its receptor, PTH1R, activating G protein-coupled receptor signaling. Stimulates [1-14C]-2-deoxy-D-glucose (2DG) transport and glycogen synthesis in osteoblastic cells.</text>
</comment>